<evidence type="ECO:0008006" key="3">
    <source>
        <dbReference type="Google" id="ProtNLM"/>
    </source>
</evidence>
<reference evidence="1" key="2">
    <citation type="journal article" date="2024" name="Plant">
        <title>Genomic evolution and insights into agronomic trait innovations of Sesamum species.</title>
        <authorList>
            <person name="Miao H."/>
            <person name="Wang L."/>
            <person name="Qu L."/>
            <person name="Liu H."/>
            <person name="Sun Y."/>
            <person name="Le M."/>
            <person name="Wang Q."/>
            <person name="Wei S."/>
            <person name="Zheng Y."/>
            <person name="Lin W."/>
            <person name="Duan Y."/>
            <person name="Cao H."/>
            <person name="Xiong S."/>
            <person name="Wang X."/>
            <person name="Wei L."/>
            <person name="Li C."/>
            <person name="Ma Q."/>
            <person name="Ju M."/>
            <person name="Zhao R."/>
            <person name="Li G."/>
            <person name="Mu C."/>
            <person name="Tian Q."/>
            <person name="Mei H."/>
            <person name="Zhang T."/>
            <person name="Gao T."/>
            <person name="Zhang H."/>
        </authorList>
    </citation>
    <scope>NUCLEOTIDE SEQUENCE</scope>
    <source>
        <strain evidence="1">3651</strain>
    </source>
</reference>
<sequence>MGYNKKIRRTTYLVHWSDGLEAFATWEKGVDLWQFEKELVEYWATKEESLLLMGTSGSSGGGGFDAGAAGCAPACPKVPAWCGIIGTDNLAGKAGRDGGRSWPRDAYSRLAQALAEDVWNRLGAARAGSMRRTDGRMLLVRTGTCARQLGKRLVGVRARHAEVRRADVTLNNDSRPPSFYNEHRDYSGRFCLNMHGTDNPRKRRHIPSCVIPVNVSSNNC</sequence>
<evidence type="ECO:0000313" key="2">
    <source>
        <dbReference type="Proteomes" id="UP001293254"/>
    </source>
</evidence>
<comment type="caution">
    <text evidence="1">The sequence shown here is derived from an EMBL/GenBank/DDBJ whole genome shotgun (WGS) entry which is preliminary data.</text>
</comment>
<dbReference type="Proteomes" id="UP001293254">
    <property type="component" value="Unassembled WGS sequence"/>
</dbReference>
<keyword evidence="2" id="KW-1185">Reference proteome</keyword>
<dbReference type="EMBL" id="JACGWO010000008">
    <property type="protein sequence ID" value="KAK4421919.1"/>
    <property type="molecule type" value="Genomic_DNA"/>
</dbReference>
<organism evidence="1 2">
    <name type="scientific">Sesamum alatum</name>
    <dbReference type="NCBI Taxonomy" id="300844"/>
    <lineage>
        <taxon>Eukaryota</taxon>
        <taxon>Viridiplantae</taxon>
        <taxon>Streptophyta</taxon>
        <taxon>Embryophyta</taxon>
        <taxon>Tracheophyta</taxon>
        <taxon>Spermatophyta</taxon>
        <taxon>Magnoliopsida</taxon>
        <taxon>eudicotyledons</taxon>
        <taxon>Gunneridae</taxon>
        <taxon>Pentapetalae</taxon>
        <taxon>asterids</taxon>
        <taxon>lamiids</taxon>
        <taxon>Lamiales</taxon>
        <taxon>Pedaliaceae</taxon>
        <taxon>Sesamum</taxon>
    </lineage>
</organism>
<proteinExistence type="predicted"/>
<evidence type="ECO:0000313" key="1">
    <source>
        <dbReference type="EMBL" id="KAK4421919.1"/>
    </source>
</evidence>
<accession>A0AAE1Y2A1</accession>
<dbReference type="AlphaFoldDB" id="A0AAE1Y2A1"/>
<reference evidence="1" key="1">
    <citation type="submission" date="2020-06" db="EMBL/GenBank/DDBJ databases">
        <authorList>
            <person name="Li T."/>
            <person name="Hu X."/>
            <person name="Zhang T."/>
            <person name="Song X."/>
            <person name="Zhang H."/>
            <person name="Dai N."/>
            <person name="Sheng W."/>
            <person name="Hou X."/>
            <person name="Wei L."/>
        </authorList>
    </citation>
    <scope>NUCLEOTIDE SEQUENCE</scope>
    <source>
        <strain evidence="1">3651</strain>
        <tissue evidence="1">Leaf</tissue>
    </source>
</reference>
<protein>
    <recommendedName>
        <fullName evidence="3">Chromo domain-containing protein</fullName>
    </recommendedName>
</protein>
<name>A0AAE1Y2A1_9LAMI</name>
<gene>
    <name evidence="1" type="ORF">Salat_2142600</name>
</gene>